<dbReference type="Proteomes" id="UP001320766">
    <property type="component" value="Unassembled WGS sequence"/>
</dbReference>
<organism evidence="3 4">
    <name type="scientific">Nonomuraea roseoviolacea subsp. carminata</name>
    <dbReference type="NCBI Taxonomy" id="160689"/>
    <lineage>
        <taxon>Bacteria</taxon>
        <taxon>Bacillati</taxon>
        <taxon>Actinomycetota</taxon>
        <taxon>Actinomycetes</taxon>
        <taxon>Streptosporangiales</taxon>
        <taxon>Streptosporangiaceae</taxon>
        <taxon>Nonomuraea</taxon>
    </lineage>
</organism>
<dbReference type="PANTHER" id="PTHR43689">
    <property type="entry name" value="HYDROLASE"/>
    <property type="match status" value="1"/>
</dbReference>
<dbReference type="RefSeq" id="WP_253768741.1">
    <property type="nucleotide sequence ID" value="NZ_BAAAVE010000026.1"/>
</dbReference>
<dbReference type="EMBL" id="JAMZEC010000001">
    <property type="protein sequence ID" value="MCP2346478.1"/>
    <property type="molecule type" value="Genomic_DNA"/>
</dbReference>
<dbReference type="Gene3D" id="3.40.50.1820">
    <property type="entry name" value="alpha/beta hydrolase"/>
    <property type="match status" value="1"/>
</dbReference>
<comment type="caution">
    <text evidence="3">The sequence shown here is derived from an EMBL/GenBank/DDBJ whole genome shotgun (WGS) entry which is preliminary data.</text>
</comment>
<feature type="domain" description="AB hydrolase-1" evidence="2">
    <location>
        <begin position="36"/>
        <end position="243"/>
    </location>
</feature>
<keyword evidence="4" id="KW-1185">Reference proteome</keyword>
<dbReference type="InterPro" id="IPR029058">
    <property type="entry name" value="AB_hydrolase_fold"/>
</dbReference>
<feature type="compositionally biased region" description="Basic and acidic residues" evidence="1">
    <location>
        <begin position="1"/>
        <end position="14"/>
    </location>
</feature>
<evidence type="ECO:0000256" key="1">
    <source>
        <dbReference type="SAM" id="MobiDB-lite"/>
    </source>
</evidence>
<dbReference type="InterPro" id="IPR000073">
    <property type="entry name" value="AB_hydrolase_1"/>
</dbReference>
<dbReference type="PANTHER" id="PTHR43689:SF8">
    <property type="entry name" value="ALPHA_BETA-HYDROLASES SUPERFAMILY PROTEIN"/>
    <property type="match status" value="1"/>
</dbReference>
<name>A0ABT1JXI2_9ACTN</name>
<dbReference type="Pfam" id="PF12697">
    <property type="entry name" value="Abhydrolase_6"/>
    <property type="match status" value="1"/>
</dbReference>
<evidence type="ECO:0000313" key="4">
    <source>
        <dbReference type="Proteomes" id="UP001320766"/>
    </source>
</evidence>
<gene>
    <name evidence="3" type="ORF">HD595_002600</name>
</gene>
<protein>
    <submittedName>
        <fullName evidence="3">Pimeloyl-ACP methyl ester carboxylesterase</fullName>
    </submittedName>
</protein>
<feature type="region of interest" description="Disordered" evidence="1">
    <location>
        <begin position="1"/>
        <end position="29"/>
    </location>
</feature>
<proteinExistence type="predicted"/>
<evidence type="ECO:0000259" key="2">
    <source>
        <dbReference type="Pfam" id="PF12697"/>
    </source>
</evidence>
<dbReference type="SUPFAM" id="SSF53474">
    <property type="entry name" value="alpha/beta-Hydrolases"/>
    <property type="match status" value="1"/>
</dbReference>
<sequence>MTELGRVHVDERWDGAGGPRVRSLETGRENPDRRTVVIVPGLGALGYLFDTLAGCGPWARSFLLDVPGFGRRPPWSCPPELPAVTELVTRWLETVPAGPVVLAGHSTGAQVALRVAAERPDLVRALVLLGPTFPPNLRTGPGLLLPYVRTTGHEPAGLLKATMPYYRRAGLKALARFVRTAQEDEPEKLVPAVACPMVVARGVHDAFSPQPWADRLAAAAADGRSVTVPGAHAFPYQHGGLTAALISGAAKQAGVLSASRP</sequence>
<accession>A0ABT1JXI2</accession>
<reference evidence="3 4" key="1">
    <citation type="submission" date="2022-06" db="EMBL/GenBank/DDBJ databases">
        <title>Sequencing the genomes of 1000 actinobacteria strains.</title>
        <authorList>
            <person name="Klenk H.-P."/>
        </authorList>
    </citation>
    <scope>NUCLEOTIDE SEQUENCE [LARGE SCALE GENOMIC DNA]</scope>
    <source>
        <strain evidence="3 4">DSM 44170</strain>
    </source>
</reference>
<evidence type="ECO:0000313" key="3">
    <source>
        <dbReference type="EMBL" id="MCP2346478.1"/>
    </source>
</evidence>